<evidence type="ECO:0000256" key="1">
    <source>
        <dbReference type="ARBA" id="ARBA00022679"/>
    </source>
</evidence>
<dbReference type="InterPro" id="IPR036393">
    <property type="entry name" value="AceGlu_kinase-like_sf"/>
</dbReference>
<dbReference type="GO" id="GO:0005759">
    <property type="term" value="C:mitochondrial matrix"/>
    <property type="evidence" value="ECO:0007669"/>
    <property type="project" value="TreeGrafter"/>
</dbReference>
<dbReference type="InterPro" id="IPR006855">
    <property type="entry name" value="Vertebrate-like_GNAT_dom"/>
</dbReference>
<evidence type="ECO:0000313" key="4">
    <source>
        <dbReference type="Proteomes" id="UP000472270"/>
    </source>
</evidence>
<dbReference type="PANTHER" id="PTHR23342:SF0">
    <property type="entry name" value="N-ACETYLGLUTAMATE SYNTHASE, MITOCHONDRIAL"/>
    <property type="match status" value="1"/>
</dbReference>
<protein>
    <submittedName>
        <fullName evidence="3">N-acetylglutamate synthase</fullName>
    </submittedName>
</protein>
<dbReference type="PROSITE" id="PS51731">
    <property type="entry name" value="GNAT_NAGS"/>
    <property type="match status" value="1"/>
</dbReference>
<evidence type="ECO:0000259" key="2">
    <source>
        <dbReference type="PROSITE" id="PS51731"/>
    </source>
</evidence>
<reference evidence="3" key="1">
    <citation type="submission" date="2025-08" db="UniProtKB">
        <authorList>
            <consortium name="Ensembl"/>
        </authorList>
    </citation>
    <scope>IDENTIFICATION</scope>
</reference>
<dbReference type="AlphaFoldDB" id="A0A673H6U2"/>
<dbReference type="GO" id="GO:0006536">
    <property type="term" value="P:glutamate metabolic process"/>
    <property type="evidence" value="ECO:0007669"/>
    <property type="project" value="TreeGrafter"/>
</dbReference>
<sequence length="252" mass="27863">MDMKLVVVMGLPPEIEEEDSAKTGTEFSLARTMMVKHCQALTQRPSYNCSTLRMRAVYSGPPVLVDSALLQWALDCRVIPLVCPVGRDAAGHSSVLSPIQVTAAISQSLHPLKVIFLNSSGGIRNQNHKVGLNEYALAFCCRYSAAAIITTEPVNSGTPYLDKFVFSSSKQGQGTGQILWECIRQDLGKLFWRSRATNVINPLCVLSSTFVNRRWIVFWLGLLDIREFYELVEYAKCLPDSSCSHIATSVGE</sequence>
<reference evidence="3" key="2">
    <citation type="submission" date="2025-09" db="UniProtKB">
        <authorList>
            <consortium name="Ensembl"/>
        </authorList>
    </citation>
    <scope>IDENTIFICATION</scope>
</reference>
<dbReference type="SUPFAM" id="SSF53633">
    <property type="entry name" value="Carbamate kinase-like"/>
    <property type="match status" value="1"/>
</dbReference>
<dbReference type="Pfam" id="PF04768">
    <property type="entry name" value="NAT"/>
    <property type="match status" value="1"/>
</dbReference>
<feature type="domain" description="N-acetyltransferase" evidence="2">
    <location>
        <begin position="84"/>
        <end position="243"/>
    </location>
</feature>
<dbReference type="GO" id="GO:0006526">
    <property type="term" value="P:L-arginine biosynthetic process"/>
    <property type="evidence" value="ECO:0007669"/>
    <property type="project" value="TreeGrafter"/>
</dbReference>
<evidence type="ECO:0000313" key="3">
    <source>
        <dbReference type="Ensembl" id="ENSSRHP00000022301.1"/>
    </source>
</evidence>
<dbReference type="Ensembl" id="ENSSRHT00000022989.1">
    <property type="protein sequence ID" value="ENSSRHP00000022301.1"/>
    <property type="gene ID" value="ENSSRHG00000011830.1"/>
</dbReference>
<dbReference type="Gene3D" id="3.40.1160.10">
    <property type="entry name" value="Acetylglutamate kinase-like"/>
    <property type="match status" value="1"/>
</dbReference>
<dbReference type="Gene3D" id="3.40.630.30">
    <property type="match status" value="1"/>
</dbReference>
<dbReference type="PANTHER" id="PTHR23342">
    <property type="entry name" value="N-ACETYLGLUTAMATE SYNTHASE"/>
    <property type="match status" value="1"/>
</dbReference>
<organism evidence="3 4">
    <name type="scientific">Sinocyclocheilus rhinocerous</name>
    <dbReference type="NCBI Taxonomy" id="307959"/>
    <lineage>
        <taxon>Eukaryota</taxon>
        <taxon>Metazoa</taxon>
        <taxon>Chordata</taxon>
        <taxon>Craniata</taxon>
        <taxon>Vertebrata</taxon>
        <taxon>Euteleostomi</taxon>
        <taxon>Actinopterygii</taxon>
        <taxon>Neopterygii</taxon>
        <taxon>Teleostei</taxon>
        <taxon>Ostariophysi</taxon>
        <taxon>Cypriniformes</taxon>
        <taxon>Cyprinidae</taxon>
        <taxon>Cyprininae</taxon>
        <taxon>Sinocyclocheilus</taxon>
    </lineage>
</organism>
<name>A0A673H6U2_9TELE</name>
<keyword evidence="4" id="KW-1185">Reference proteome</keyword>
<dbReference type="GO" id="GO:0004042">
    <property type="term" value="F:L-glutamate N-acetyltransferase activity"/>
    <property type="evidence" value="ECO:0007669"/>
    <property type="project" value="TreeGrafter"/>
</dbReference>
<keyword evidence="1" id="KW-0808">Transferase</keyword>
<proteinExistence type="predicted"/>
<accession>A0A673H6U2</accession>
<dbReference type="Proteomes" id="UP000472270">
    <property type="component" value="Unassembled WGS sequence"/>
</dbReference>